<evidence type="ECO:0000313" key="9">
    <source>
        <dbReference type="EMBL" id="KAJ8404972.1"/>
    </source>
</evidence>
<organism evidence="9 10">
    <name type="scientific">Aldrovandia affinis</name>
    <dbReference type="NCBI Taxonomy" id="143900"/>
    <lineage>
        <taxon>Eukaryota</taxon>
        <taxon>Metazoa</taxon>
        <taxon>Chordata</taxon>
        <taxon>Craniata</taxon>
        <taxon>Vertebrata</taxon>
        <taxon>Euteleostomi</taxon>
        <taxon>Actinopterygii</taxon>
        <taxon>Neopterygii</taxon>
        <taxon>Teleostei</taxon>
        <taxon>Notacanthiformes</taxon>
        <taxon>Halosauridae</taxon>
        <taxon>Aldrovandia</taxon>
    </lineage>
</organism>
<proteinExistence type="predicted"/>
<keyword evidence="6" id="KW-0472">Membrane</keyword>
<dbReference type="SUPFAM" id="SSF48726">
    <property type="entry name" value="Immunoglobulin"/>
    <property type="match status" value="7"/>
</dbReference>
<dbReference type="PROSITE" id="PS50835">
    <property type="entry name" value="IG_LIKE"/>
    <property type="match status" value="7"/>
</dbReference>
<evidence type="ECO:0000313" key="10">
    <source>
        <dbReference type="Proteomes" id="UP001221898"/>
    </source>
</evidence>
<evidence type="ECO:0000259" key="8">
    <source>
        <dbReference type="PROSITE" id="PS50835"/>
    </source>
</evidence>
<feature type="domain" description="Ig-like" evidence="8">
    <location>
        <begin position="697"/>
        <end position="780"/>
    </location>
</feature>
<dbReference type="SMART" id="SM00409">
    <property type="entry name" value="IG"/>
    <property type="match status" value="8"/>
</dbReference>
<dbReference type="InterPro" id="IPR003598">
    <property type="entry name" value="Ig_sub2"/>
</dbReference>
<dbReference type="InterPro" id="IPR036179">
    <property type="entry name" value="Ig-like_dom_sf"/>
</dbReference>
<comment type="function">
    <text evidence="3">Most highly expressed siglec (sialic acid-binding immunoglobulin-like lectin) on B-cells that plays a role in various aspects of B-cell biology including differentiation, antigen presentation, and trafficking to bone marrow. Binds to alpha 2,6-linked sialic acid residues of surface molecules such as CD22 itself, CD45 and IgM in a cis configuration. Can also bind to ligands on other cells as an adhesion molecule in a trans configuration. Acts as an inhibitory coreceptor on the surface of B-cells and inhibits B-cell receptor induced signaling, characterized by inhibition of the calcium mobilization and cellular activation. Mechanistically, the immunoreceptor tyrosine-based inhibitory motif domain is phosphorylated by the Src kinase LYN, which in turn leads to the recruitment of the protein tyrosine phosphatase 1/PTPN6, leading to the negative regulation of BCR signaling. If this negative signaling from is of sufficient strength, apoptosis of the B-cell can be induced.</text>
</comment>
<gene>
    <name evidence="9" type="ORF">AAFF_G00328930</name>
</gene>
<keyword evidence="6" id="KW-0812">Transmembrane</keyword>
<protein>
    <recommendedName>
        <fullName evidence="1">B-cell receptor CD22</fullName>
    </recommendedName>
    <alternativeName>
        <fullName evidence="2">Sialic acid-binding Ig-like lectin 2</fullName>
    </alternativeName>
</protein>
<keyword evidence="10" id="KW-1185">Reference proteome</keyword>
<dbReference type="SMART" id="SM00408">
    <property type="entry name" value="IGc2"/>
    <property type="match status" value="6"/>
</dbReference>
<dbReference type="PANTHER" id="PTHR46013:SF4">
    <property type="entry name" value="B-CELL RECEPTOR CD22-RELATED"/>
    <property type="match status" value="1"/>
</dbReference>
<evidence type="ECO:0000256" key="7">
    <source>
        <dbReference type="SAM" id="SignalP"/>
    </source>
</evidence>
<dbReference type="Gene3D" id="2.60.40.10">
    <property type="entry name" value="Immunoglobulins"/>
    <property type="match status" value="8"/>
</dbReference>
<evidence type="ECO:0000256" key="3">
    <source>
        <dbReference type="ARBA" id="ARBA00045430"/>
    </source>
</evidence>
<feature type="domain" description="Ig-like" evidence="8">
    <location>
        <begin position="146"/>
        <end position="220"/>
    </location>
</feature>
<keyword evidence="7" id="KW-0732">Signal</keyword>
<evidence type="ECO:0000256" key="6">
    <source>
        <dbReference type="SAM" id="Phobius"/>
    </source>
</evidence>
<dbReference type="InterPro" id="IPR013783">
    <property type="entry name" value="Ig-like_fold"/>
</dbReference>
<comment type="subunit">
    <text evidence="4">Predominantly monomer of isoform CD22-beta. Also found as heterodimer of isoform CD22-beta and a shorter isoform. Interacts with PTPN6/SHP-1, LYN, SYK, PIK3R1/PIK3R2 and PLCG1 upon phosphorylation. Interacts with GRB2, INPP5D and SHC1 upon phosphorylation. May form a complex with INPP5D/SHIP, GRB2 and SHC1.</text>
</comment>
<feature type="region of interest" description="Disordered" evidence="5">
    <location>
        <begin position="858"/>
        <end position="879"/>
    </location>
</feature>
<dbReference type="EMBL" id="JAINUG010000050">
    <property type="protein sequence ID" value="KAJ8404972.1"/>
    <property type="molecule type" value="Genomic_DNA"/>
</dbReference>
<dbReference type="Pfam" id="PF13927">
    <property type="entry name" value="Ig_3"/>
    <property type="match status" value="3"/>
</dbReference>
<comment type="caution">
    <text evidence="9">The sequence shown here is derived from an EMBL/GenBank/DDBJ whole genome shotgun (WGS) entry which is preliminary data.</text>
</comment>
<evidence type="ECO:0000256" key="4">
    <source>
        <dbReference type="ARBA" id="ARBA00046458"/>
    </source>
</evidence>
<accession>A0AAD7SLP5</accession>
<dbReference type="CDD" id="cd00096">
    <property type="entry name" value="Ig"/>
    <property type="match status" value="2"/>
</dbReference>
<dbReference type="InterPro" id="IPR056386">
    <property type="entry name" value="Ig_CD22"/>
</dbReference>
<feature type="transmembrane region" description="Helical" evidence="6">
    <location>
        <begin position="790"/>
        <end position="813"/>
    </location>
</feature>
<dbReference type="InterPro" id="IPR007110">
    <property type="entry name" value="Ig-like_dom"/>
</dbReference>
<sequence>MISLLVTILFLFADSAFSYGTDLKERMDAEEGSCVAIRCGISPQNTQNPGYIIWLKNAAWNYTIMDFEGTVVYSLIDNRPAHIEFKNRVKYVAPSMHNPVYQLTISNLNLEDSGRYCVRYYRDPTNPSDKYKWQSNNVTLQVQENPCQVSVTEPELVQEGATVILQCSTSLACKTGPEWRTTKWPRSIRGQTPDSYGQSVKRALLNISTSWWHDGMMFSCWPQYSNDKCAARHVKLAVEYCPKDTKSEVSPSIVKEGGAVTLTCQSKGNPKPVFSWFKVGGGDTTEGTEWKFPAVQIKDDGGYFCQAENKHGLQNSTVIRLDVKYAPKGVRIISSVSLDWITMGDPVNLTCGYQKSNPAVSSYSWYHNGNLLTMAHQVHHFKAIRPEDSGSYQCIANNLLGHKHSANVAVNVYYGPRNMRITASCGDGGVKAGHRLSLTCEADALPEPYGYTWYHTAKWRDGRSSGALPQRGRTLSWELIAVRDAGEYMCQAVNNITTQNSTTLRIDVLYRPTGLALTLDPVVREFDRVTICCSVESFPFSHLTLAWAPHSKPRERKAMTHSNHSSANSLTYSFNASITDAGLYTCKARNSEGDNEVTRELVVKYAPRDVRVTANPSGEVTEKENLDLTCRAQANPNVTAYIWLKSRDGKVEEVGHGPVLTLGDLSEAHSGMYLCRTSNEIAEGSSHFINITVKYGPKNTEVIHNMTSRGQPVKENAVAMMCRSQSYPLIHSYKWYIQTAFDAERYVAANQNLTIGPDKEGIYYCRVENSVSSSNSDKIEILFYKSNAQMFTMMPAFIFPSIFIITLIIILVYRKRRRISGQQGPGVQRSCCHRFSFLDSRNGTRETLVMDTQRSRESLSAAMASPLEPPANQHCPGSTPCSSIHTVYSVLRVSGEAQQPPPFTFHQRERDGHTDENLISYASLHFQGTMNSTDPKPKQSTDSVYSKASRPKRKNKEEEGKDYENMKGAVLRQRGTDTEMSEEEEEDRDVSYSVISFPVWAGPQGRRRRHRHGEDTSSDEDDYTTQYSDVKV</sequence>
<feature type="compositionally biased region" description="Basic and acidic residues" evidence="5">
    <location>
        <begin position="955"/>
        <end position="965"/>
    </location>
</feature>
<evidence type="ECO:0000256" key="1">
    <source>
        <dbReference type="ARBA" id="ARBA00040106"/>
    </source>
</evidence>
<dbReference type="Pfam" id="PF24518">
    <property type="entry name" value="Ig_CD22"/>
    <property type="match status" value="1"/>
</dbReference>
<feature type="domain" description="Ig-like" evidence="8">
    <location>
        <begin position="607"/>
        <end position="692"/>
    </location>
</feature>
<feature type="compositionally biased region" description="Polar residues" evidence="5">
    <location>
        <begin position="928"/>
        <end position="946"/>
    </location>
</feature>
<dbReference type="InterPro" id="IPR003599">
    <property type="entry name" value="Ig_sub"/>
</dbReference>
<feature type="domain" description="Ig-like" evidence="8">
    <location>
        <begin position="416"/>
        <end position="503"/>
    </location>
</feature>
<dbReference type="Proteomes" id="UP001221898">
    <property type="component" value="Unassembled WGS sequence"/>
</dbReference>
<feature type="region of interest" description="Disordered" evidence="5">
    <location>
        <begin position="928"/>
        <end position="1032"/>
    </location>
</feature>
<feature type="signal peptide" evidence="7">
    <location>
        <begin position="1"/>
        <end position="18"/>
    </location>
</feature>
<feature type="chain" id="PRO_5042225232" description="B-cell receptor CD22" evidence="7">
    <location>
        <begin position="19"/>
        <end position="1032"/>
    </location>
</feature>
<feature type="domain" description="Ig-like" evidence="8">
    <location>
        <begin position="327"/>
        <end position="411"/>
    </location>
</feature>
<dbReference type="PANTHER" id="PTHR46013">
    <property type="entry name" value="VASCULAR CELL ADHESION MOLECULE 1"/>
    <property type="match status" value="1"/>
</dbReference>
<dbReference type="AlphaFoldDB" id="A0AAD7SLP5"/>
<evidence type="ECO:0000256" key="2">
    <source>
        <dbReference type="ARBA" id="ARBA00041781"/>
    </source>
</evidence>
<name>A0AAD7SLP5_9TELE</name>
<reference evidence="9" key="1">
    <citation type="journal article" date="2023" name="Science">
        <title>Genome structures resolve the early diversification of teleost fishes.</title>
        <authorList>
            <person name="Parey E."/>
            <person name="Louis A."/>
            <person name="Montfort J."/>
            <person name="Bouchez O."/>
            <person name="Roques C."/>
            <person name="Iampietro C."/>
            <person name="Lluch J."/>
            <person name="Castinel A."/>
            <person name="Donnadieu C."/>
            <person name="Desvignes T."/>
            <person name="Floi Bucao C."/>
            <person name="Jouanno E."/>
            <person name="Wen M."/>
            <person name="Mejri S."/>
            <person name="Dirks R."/>
            <person name="Jansen H."/>
            <person name="Henkel C."/>
            <person name="Chen W.J."/>
            <person name="Zahm M."/>
            <person name="Cabau C."/>
            <person name="Klopp C."/>
            <person name="Thompson A.W."/>
            <person name="Robinson-Rechavi M."/>
            <person name="Braasch I."/>
            <person name="Lecointre G."/>
            <person name="Bobe J."/>
            <person name="Postlethwait J.H."/>
            <person name="Berthelot C."/>
            <person name="Roest Crollius H."/>
            <person name="Guiguen Y."/>
        </authorList>
    </citation>
    <scope>NUCLEOTIDE SEQUENCE</scope>
    <source>
        <strain evidence="9">NC1722</strain>
    </source>
</reference>
<feature type="domain" description="Ig-like" evidence="8">
    <location>
        <begin position="242"/>
        <end position="320"/>
    </location>
</feature>
<dbReference type="Pfam" id="PF13895">
    <property type="entry name" value="Ig_2"/>
    <property type="match status" value="1"/>
</dbReference>
<evidence type="ECO:0000256" key="5">
    <source>
        <dbReference type="SAM" id="MobiDB-lite"/>
    </source>
</evidence>
<keyword evidence="6" id="KW-1133">Transmembrane helix</keyword>
<feature type="domain" description="Ig-like" evidence="8">
    <location>
        <begin position="512"/>
        <end position="602"/>
    </location>
</feature>
<feature type="compositionally biased region" description="Acidic residues" evidence="5">
    <location>
        <begin position="979"/>
        <end position="988"/>
    </location>
</feature>